<proteinExistence type="inferred from homology"/>
<dbReference type="PANTHER" id="PTHR13170">
    <property type="entry name" value="O-GLCNACASE"/>
    <property type="match status" value="1"/>
</dbReference>
<dbReference type="HOGENOM" id="CLU_001501_2_0_10"/>
<protein>
    <recommendedName>
        <fullName evidence="4">GH84 domain-containing protein</fullName>
    </recommendedName>
</protein>
<dbReference type="eggNOG" id="COG3525">
    <property type="taxonomic scope" value="Bacteria"/>
</dbReference>
<dbReference type="STRING" id="742817.HMPREF9449_01593"/>
<dbReference type="InterPro" id="IPR013780">
    <property type="entry name" value="Glyco_hydro_b"/>
</dbReference>
<dbReference type="SUPFAM" id="SSF140657">
    <property type="entry name" value="Hyaluronidase post-catalytic domain-like"/>
    <property type="match status" value="1"/>
</dbReference>
<dbReference type="InterPro" id="IPR017853">
    <property type="entry name" value="GH"/>
</dbReference>
<dbReference type="Pfam" id="PF18344">
    <property type="entry name" value="CBM32"/>
    <property type="match status" value="1"/>
</dbReference>
<evidence type="ECO:0000256" key="3">
    <source>
        <dbReference type="PROSITE-ProRule" id="PRU01353"/>
    </source>
</evidence>
<dbReference type="Gene3D" id="1.20.58.460">
    <property type="entry name" value="Hyaluronidase post-catalytic domain-like"/>
    <property type="match status" value="1"/>
</dbReference>
<comment type="caution">
    <text evidence="5">The sequence shown here is derived from an EMBL/GenBank/DDBJ whole genome shotgun (WGS) entry which is preliminary data.</text>
</comment>
<dbReference type="InterPro" id="IPR015882">
    <property type="entry name" value="HEX_bac_N"/>
</dbReference>
<feature type="active site" description="Proton donor" evidence="3">
    <location>
        <position position="263"/>
    </location>
</feature>
<dbReference type="GO" id="GO:0005975">
    <property type="term" value="P:carbohydrate metabolic process"/>
    <property type="evidence" value="ECO:0007669"/>
    <property type="project" value="UniProtKB-ARBA"/>
</dbReference>
<dbReference type="GO" id="GO:1901135">
    <property type="term" value="P:carbohydrate derivative metabolic process"/>
    <property type="evidence" value="ECO:0007669"/>
    <property type="project" value="UniProtKB-ARBA"/>
</dbReference>
<reference evidence="5 6" key="1">
    <citation type="submission" date="2012-01" db="EMBL/GenBank/DDBJ databases">
        <title>The Genome Sequence of Odoribacter laneus YIT 12061.</title>
        <authorList>
            <consortium name="The Broad Institute Genome Sequencing Platform"/>
            <person name="Earl A."/>
            <person name="Ward D."/>
            <person name="Feldgarden M."/>
            <person name="Gevers D."/>
            <person name="Morotomi M."/>
            <person name="Young S.K."/>
            <person name="Zeng Q."/>
            <person name="Gargeya S."/>
            <person name="Fitzgerald M."/>
            <person name="Haas B."/>
            <person name="Abouelleil A."/>
            <person name="Alvarado L."/>
            <person name="Arachchi H.M."/>
            <person name="Berlin A."/>
            <person name="Chapman S.B."/>
            <person name="Gearin G."/>
            <person name="Goldberg J."/>
            <person name="Griggs A."/>
            <person name="Gujja S."/>
            <person name="Hansen M."/>
            <person name="Heiman D."/>
            <person name="Howarth C."/>
            <person name="Larimer J."/>
            <person name="Lui A."/>
            <person name="MacDonald P.J.P."/>
            <person name="McCowen C."/>
            <person name="Montmayeur A."/>
            <person name="Murphy C."/>
            <person name="Neiman D."/>
            <person name="Pearson M."/>
            <person name="Priest M."/>
            <person name="Roberts A."/>
            <person name="Saif S."/>
            <person name="Shea T."/>
            <person name="Sisk P."/>
            <person name="Stolte C."/>
            <person name="Sykes S."/>
            <person name="Wortman J."/>
            <person name="Nusbaum C."/>
            <person name="Birren B."/>
        </authorList>
    </citation>
    <scope>NUCLEOTIDE SEQUENCE [LARGE SCALE GENOMIC DNA]</scope>
    <source>
        <strain evidence="5 6">YIT 12061</strain>
    </source>
</reference>
<dbReference type="Pfam" id="PF07555">
    <property type="entry name" value="NAGidase"/>
    <property type="match status" value="1"/>
</dbReference>
<dbReference type="InterPro" id="IPR029018">
    <property type="entry name" value="Hex-like_dom2"/>
</dbReference>
<organism evidence="5 6">
    <name type="scientific">Odoribacter laneus YIT 12061</name>
    <dbReference type="NCBI Taxonomy" id="742817"/>
    <lineage>
        <taxon>Bacteria</taxon>
        <taxon>Pseudomonadati</taxon>
        <taxon>Bacteroidota</taxon>
        <taxon>Bacteroidia</taxon>
        <taxon>Bacteroidales</taxon>
        <taxon>Odoribacteraceae</taxon>
        <taxon>Odoribacter</taxon>
    </lineage>
</organism>
<sequence>MYIRFFLLCFFLLSYFVGNSADISIFPTPQKVIFTGKTFSLEGTFWIKEKNTDPYLRQLLSEILPLQKEKKGRSPRIYIGQIKDPQIKKFRAQIPEISGGYYLSVRPETIIIAGFDQRGLFYALQTLRQLRQGNRLAEADITDFPTVLYRGVVEGFYGQPWSHEDRLRQLRFYGNFKLNTYIYGPKDDPYHSSPNWRIPYPEKEARQISALVEEAKANQVDFIWAIHPGQDIQWNDADRQALLKKFEDMYRLGVRSFAVFFDDISGEGTDPVRQAELLNFLHDRFVAAKPDVTPLIMCPTEYNKSWSNPKPGSYLDILGENLYPSILVMWTGDRVISDITASGLEEVNQRIRRPAYVWWNFPVNDYVRDHLLMGPAYGLDASAGEKMSGFVANPMEKAEASKIAIFGVADYAWNPAKYDSEKAWEKAIQVLMPNASEALHTFAAHNSDLGPNGHKYRREESVNINPEIRKFLTAFRKGDMPAESLSKIRTEYQKILTACTQLSTTPENPDLIREISPWLMQFEVLGKAGLAATELAALSPRQELCRYWDTYSALIGYENERLRIDKSYNQNPYQPGIKTGSLVMQPFIDSVRLLSEQLFWKEETEPAPKEASVPRLYTNIEQIKSLPLQKDSNRISLTPMLEVIRIAPQQYLGIAFPYPMHSAQLEANLNASVSKWGRLEISANGSDWIPCRVTPQGTVFTAALPDSIPFQYVRFINFGPAQKEIYLKKYSLSSPQLSELKNSVAFLSDKQLQTACILMPAQSAVIENPHKGVNKRYCLLTILPPQAALEIKGKTKDNQFPFLGTADKNCYTFECPAEIEEIHISNPTQQPISLYELLEK</sequence>
<evidence type="ECO:0000259" key="4">
    <source>
        <dbReference type="PROSITE" id="PS52009"/>
    </source>
</evidence>
<evidence type="ECO:0000313" key="5">
    <source>
        <dbReference type="EMBL" id="EHP47740.1"/>
    </source>
</evidence>
<dbReference type="GeneID" id="98069160"/>
<dbReference type="GO" id="GO:0015929">
    <property type="term" value="F:hexosaminidase activity"/>
    <property type="evidence" value="ECO:0007669"/>
    <property type="project" value="UniProtKB-ARBA"/>
</dbReference>
<keyword evidence="6" id="KW-1185">Reference proteome</keyword>
<name>H1DH57_9BACT</name>
<dbReference type="Proteomes" id="UP000004892">
    <property type="component" value="Unassembled WGS sequence"/>
</dbReference>
<dbReference type="Gene3D" id="3.20.20.80">
    <property type="entry name" value="Glycosidases"/>
    <property type="match status" value="1"/>
</dbReference>
<dbReference type="InterPro" id="IPR011496">
    <property type="entry name" value="O-GlcNAcase_cat"/>
</dbReference>
<accession>H1DH57</accession>
<evidence type="ECO:0000313" key="6">
    <source>
        <dbReference type="Proteomes" id="UP000004892"/>
    </source>
</evidence>
<gene>
    <name evidence="5" type="ORF">HMPREF9449_01593</name>
</gene>
<dbReference type="PANTHER" id="PTHR13170:SF16">
    <property type="entry name" value="PROTEIN O-GLCNACASE"/>
    <property type="match status" value="1"/>
</dbReference>
<comment type="similarity">
    <text evidence="3">Belongs to the glycosyl hydrolase 84 family.</text>
</comment>
<dbReference type="Gene3D" id="2.60.40.1180">
    <property type="entry name" value="Golgi alpha-mannosidase II"/>
    <property type="match status" value="1"/>
</dbReference>
<evidence type="ECO:0000256" key="2">
    <source>
        <dbReference type="ARBA" id="ARBA00023295"/>
    </source>
</evidence>
<dbReference type="InterPro" id="IPR051822">
    <property type="entry name" value="Glycosyl_Hydrolase_84"/>
</dbReference>
<dbReference type="PROSITE" id="PS52009">
    <property type="entry name" value="GH84"/>
    <property type="match status" value="1"/>
</dbReference>
<dbReference type="Pfam" id="PF21809">
    <property type="entry name" value="Glyco_hydro_84_hel"/>
    <property type="match status" value="1"/>
</dbReference>
<dbReference type="EMBL" id="ADMC01000022">
    <property type="protein sequence ID" value="EHP47740.1"/>
    <property type="molecule type" value="Genomic_DNA"/>
</dbReference>
<keyword evidence="1 3" id="KW-0378">Hydrolase</keyword>
<feature type="domain" description="GH84" evidence="4">
    <location>
        <begin position="148"/>
        <end position="416"/>
    </location>
</feature>
<dbReference type="SUPFAM" id="SSF55545">
    <property type="entry name" value="beta-N-acetylhexosaminidase-like domain"/>
    <property type="match status" value="1"/>
</dbReference>
<dbReference type="Gene3D" id="3.30.379.10">
    <property type="entry name" value="Chitobiase/beta-hexosaminidase domain 2-like"/>
    <property type="match status" value="1"/>
</dbReference>
<keyword evidence="2 3" id="KW-0326">Glycosidase</keyword>
<dbReference type="Pfam" id="PF02838">
    <property type="entry name" value="Glyco_hydro_20b"/>
    <property type="match status" value="1"/>
</dbReference>
<evidence type="ECO:0000256" key="1">
    <source>
        <dbReference type="ARBA" id="ARBA00022801"/>
    </source>
</evidence>
<dbReference type="InterPro" id="IPR049478">
    <property type="entry name" value="BT_4395-like_hel"/>
</dbReference>
<dbReference type="RefSeq" id="WP_009136741.1">
    <property type="nucleotide sequence ID" value="NZ_JH594596.1"/>
</dbReference>
<dbReference type="SUPFAM" id="SSF51445">
    <property type="entry name" value="(Trans)glycosidases"/>
    <property type="match status" value="1"/>
</dbReference>
<dbReference type="PATRIC" id="fig|742817.3.peg.1699"/>
<dbReference type="AlphaFoldDB" id="H1DH57"/>